<keyword evidence="4" id="KW-1185">Reference proteome</keyword>
<evidence type="ECO:0000259" key="2">
    <source>
        <dbReference type="PROSITE" id="PS50181"/>
    </source>
</evidence>
<dbReference type="PROSITE" id="PS50330">
    <property type="entry name" value="UIM"/>
    <property type="match status" value="3"/>
</dbReference>
<feature type="compositionally biased region" description="Basic and acidic residues" evidence="1">
    <location>
        <begin position="18"/>
        <end position="31"/>
    </location>
</feature>
<dbReference type="Pfam" id="PF12937">
    <property type="entry name" value="F-box-like"/>
    <property type="match status" value="1"/>
</dbReference>
<evidence type="ECO:0000313" key="4">
    <source>
        <dbReference type="Proteomes" id="UP000761534"/>
    </source>
</evidence>
<dbReference type="SUPFAM" id="SSF81383">
    <property type="entry name" value="F-box domain"/>
    <property type="match status" value="1"/>
</dbReference>
<gene>
    <name evidence="3" type="ORF">TRICI_004698</name>
</gene>
<dbReference type="PANTHER" id="PTHR46731:SF1">
    <property type="entry name" value="F-BOX ONLY PROTEIN 15"/>
    <property type="match status" value="1"/>
</dbReference>
<dbReference type="Pfam" id="PF02809">
    <property type="entry name" value="UIM"/>
    <property type="match status" value="4"/>
</dbReference>
<dbReference type="CDD" id="cd09917">
    <property type="entry name" value="F-box_SF"/>
    <property type="match status" value="1"/>
</dbReference>
<dbReference type="PANTHER" id="PTHR46731">
    <property type="entry name" value="F-BOX ONLY PROTEIN 15"/>
    <property type="match status" value="1"/>
</dbReference>
<dbReference type="SMART" id="SM00726">
    <property type="entry name" value="UIM"/>
    <property type="match status" value="4"/>
</dbReference>
<sequence length="754" mass="84997">MRESTSANEQQNNELNSQDDHRTRGNAEYKKFRQNGSVPGLYYLDGSTPQSYDPLSEDEEEYDGYGNTKDKKAGNTAQTFPPEILIDIFSHLPPESLDSCSLVCRHWYEVLSNDASWRASFERIFSSKDFNRVTTSLKWRTELVSRLDYVHKWRKGTMKNVSFNGQVREITDVFPDLSSCRTILFSSILGAGVIADPTKGKLANPRIFTEKTMQLTSDLNCVDGSRFGMLYGMTDGKVCTLLFSQETRIHDYVVMNNYRHIGEVTAVWINKTESPRDNNNEKRMFFGALSGGMNGCLASWDLEQGSLIREYTVTTEPSPIVHIRCDHLRNMVVVVTQAGDLYALFNPEGRFVKIGHFEPLNPATTTNDFSFFQVDFMAGYAVYANESGIYRYKVVEDLEQMEMVHFQLDGNVVTVAMDNTIVPDNGSNKDTPGKNHRFLAASTDHDLVYVWVLQSEPVYDGTHKHLTIKPLRVTVSPFQVEVPSLPGVTSIALNSLVLLLGSYNGVTIAYELLTGEFLRVVSTRFSKRALNLRTNNNFAEPGLFPITKLEIDSDPANPHGIIVVGSAVQYFDLGANIDGRKKLGVRKKRRGAPAFNNCASHREEIHRNIASDLEQMRIEDKEVEEIREHNQRLHEMFNTEGLSEEDQLQYAMMLSQENQSAASGDSSVGPDEDDELKRAIELSLAENNSDEHYDNYVHRNDVSSVYEDEELKRAVAMSMENEQPAASSSSQHPALDGIEDQDLKRAILLSLNDQ</sequence>
<dbReference type="SUPFAM" id="SSF69322">
    <property type="entry name" value="Tricorn protease domain 2"/>
    <property type="match status" value="1"/>
</dbReference>
<feature type="compositionally biased region" description="Polar residues" evidence="1">
    <location>
        <begin position="1"/>
        <end position="16"/>
    </location>
</feature>
<proteinExistence type="predicted"/>
<name>A0A642V528_9ASCO</name>
<dbReference type="InterPro" id="IPR003903">
    <property type="entry name" value="UIM_dom"/>
</dbReference>
<dbReference type="EMBL" id="SWFS01000356">
    <property type="protein sequence ID" value="KAA8908885.1"/>
    <property type="molecule type" value="Genomic_DNA"/>
</dbReference>
<feature type="region of interest" description="Disordered" evidence="1">
    <location>
        <begin position="717"/>
        <end position="739"/>
    </location>
</feature>
<protein>
    <recommendedName>
        <fullName evidence="2">F-box domain-containing protein</fullName>
    </recommendedName>
</protein>
<dbReference type="GO" id="GO:0019005">
    <property type="term" value="C:SCF ubiquitin ligase complex"/>
    <property type="evidence" value="ECO:0007669"/>
    <property type="project" value="TreeGrafter"/>
</dbReference>
<feature type="domain" description="F-box" evidence="2">
    <location>
        <begin position="74"/>
        <end position="120"/>
    </location>
</feature>
<dbReference type="Gene3D" id="6.10.140.100">
    <property type="match status" value="1"/>
</dbReference>
<evidence type="ECO:0000313" key="3">
    <source>
        <dbReference type="EMBL" id="KAA8908885.1"/>
    </source>
</evidence>
<dbReference type="PROSITE" id="PS50181">
    <property type="entry name" value="FBOX"/>
    <property type="match status" value="1"/>
</dbReference>
<reference evidence="3" key="1">
    <citation type="journal article" date="2019" name="G3 (Bethesda)">
        <title>Genome Assemblies of Two Rare Opportunistic Yeast Pathogens: Diutina rugosa (syn. Candida rugosa) and Trichomonascus ciferrii (syn. Candida ciferrii).</title>
        <authorList>
            <person name="Mixao V."/>
            <person name="Saus E."/>
            <person name="Hansen A.P."/>
            <person name="Lass-Florl C."/>
            <person name="Gabaldon T."/>
        </authorList>
    </citation>
    <scope>NUCLEOTIDE SEQUENCE</scope>
    <source>
        <strain evidence="3">CBS 4856</strain>
    </source>
</reference>
<dbReference type="VEuPathDB" id="FungiDB:TRICI_004698"/>
<feature type="region of interest" description="Disordered" evidence="1">
    <location>
        <begin position="1"/>
        <end position="76"/>
    </location>
</feature>
<dbReference type="AlphaFoldDB" id="A0A642V528"/>
<dbReference type="SMART" id="SM00256">
    <property type="entry name" value="FBOX"/>
    <property type="match status" value="1"/>
</dbReference>
<dbReference type="OrthoDB" id="2095648at2759"/>
<evidence type="ECO:0000256" key="1">
    <source>
        <dbReference type="SAM" id="MobiDB-lite"/>
    </source>
</evidence>
<dbReference type="Proteomes" id="UP000761534">
    <property type="component" value="Unassembled WGS sequence"/>
</dbReference>
<dbReference type="InterPro" id="IPR036047">
    <property type="entry name" value="F-box-like_dom_sf"/>
</dbReference>
<organism evidence="3 4">
    <name type="scientific">Trichomonascus ciferrii</name>
    <dbReference type="NCBI Taxonomy" id="44093"/>
    <lineage>
        <taxon>Eukaryota</taxon>
        <taxon>Fungi</taxon>
        <taxon>Dikarya</taxon>
        <taxon>Ascomycota</taxon>
        <taxon>Saccharomycotina</taxon>
        <taxon>Dipodascomycetes</taxon>
        <taxon>Dipodascales</taxon>
        <taxon>Trichomonascaceae</taxon>
        <taxon>Trichomonascus</taxon>
        <taxon>Trichomonascus ciferrii complex</taxon>
    </lineage>
</organism>
<dbReference type="InterPro" id="IPR001810">
    <property type="entry name" value="F-box_dom"/>
</dbReference>
<accession>A0A642V528</accession>
<dbReference type="Gene3D" id="1.20.1280.50">
    <property type="match status" value="1"/>
</dbReference>
<comment type="caution">
    <text evidence="3">The sequence shown here is derived from an EMBL/GenBank/DDBJ whole genome shotgun (WGS) entry which is preliminary data.</text>
</comment>